<organism evidence="1 2">
    <name type="scientific">Filimonas lacunae</name>
    <dbReference type="NCBI Taxonomy" id="477680"/>
    <lineage>
        <taxon>Bacteria</taxon>
        <taxon>Pseudomonadati</taxon>
        <taxon>Bacteroidota</taxon>
        <taxon>Chitinophagia</taxon>
        <taxon>Chitinophagales</taxon>
        <taxon>Chitinophagaceae</taxon>
        <taxon>Filimonas</taxon>
    </lineage>
</organism>
<proteinExistence type="predicted"/>
<dbReference type="KEGG" id="fln:FLA_1480"/>
<evidence type="ECO:0000313" key="2">
    <source>
        <dbReference type="Proteomes" id="UP000186917"/>
    </source>
</evidence>
<keyword evidence="2" id="KW-1185">Reference proteome</keyword>
<reference evidence="2" key="1">
    <citation type="submission" date="2017-01" db="EMBL/GenBank/DDBJ databases">
        <authorList>
            <person name="Varghese N."/>
            <person name="Submissions S."/>
        </authorList>
    </citation>
    <scope>NUCLEOTIDE SEQUENCE [LARGE SCALE GENOMIC DNA]</scope>
    <source>
        <strain evidence="2">DSM 21054</strain>
    </source>
</reference>
<sequence length="1156" mass="123999">MDYFQKAFTDFNLYTGQQQPGDRGFAGLVIPGDNVDVSSIGLNDALINTGSYNSIFVFSTITPKLTAANAATFIAAVINVVGSSRAFIWLNDPENITADTCSYFSLSNDGSSTNSAANFVLGTNLTLVIQSGMGLSVNGTVLEFDGGTSGALIQLSGNQASLEATSATYGTLAFSGPDKGTVNFTSYIGLSSLDGYLQWGFQFLYTNANGELVGQWLPFVEEDADDISIGFTVCIDPSDVYNIVFDPCASGSCTNTDAYASRRTYFAFTGANLGGGSTIIASNYMNSFGISANLQPVVNAGTALPARLVITPSAVNATLTTNFIFSPEGDFTVQLPGVTNALNYNLLCGVNGTEYFTVTPQVAAGTGDTIRFISKKPAYAPLYPFSGTSSVSGNPSTLLTNQYTTSWAMLLNNASPNIQYISQPHGASLYALNQDVFKTSTEPVLGFYPSSFTLSSANTSITVPFVPYGGVQNDVANCQLLEQQIVGPVRKWYLQQDMLSAGPPAPVNGPGPSTGSILQTTSPQGLYINVDTSNNQWTLLQLAANLVEEMVNGKLTKVPYSLQFSNLQPLLQSAFQTNQLFLVMSCINQETSDSFTKNNGNEMSIEGWPFLFNIPTANPNGIFNNVLIFKFMKGVSLSELVQTPQQWTMRDDFNYTADSGSLNNLVSWLQGYISSGVNRFQVNNDNDYAKFANIATNPEWQGIIGLNVNIDLGDFPEQLQGLLAGIDLTRFNAHHFGIDLNNVLLSGGSLNMQQNSSLFGLIDYEDVIFQSFNYSISDYQQQAPIDTSADYVFKVLSLKVLFENSKITNYGSYLAMTINKLFGESIQQDNRQNLVIFQGSYEDHNGAPVYTFNSIPPSSGQTGSSSNYILNANSAIINNIQIAGASFNTLVAAEASQNQTVNSVFSLNGFIDFNSLTGFDLLSFGSEVDAVVAGQGLAFTNMYIDLSFPLAAPQATTFTFDISQMAFDPAQSYARSNSLVSKFPIQLTGILSSDYSPTPASLGYLNVQLPSLQQKQAVGTRWYALQYNLNMGTLGDLTGALGFNTTFLAVWNVGGTGATAALKLPGVNPQAPFFSLQGVIKVNIGSIQLVVADSDGGNDANGTAYLMKINNIALKLLSLSFPPGGNVNFFLFGNPNGPAQPQSVGWYTGYLQKPKS</sequence>
<dbReference type="RefSeq" id="WP_076379929.1">
    <property type="nucleotide sequence ID" value="NZ_AP017422.1"/>
</dbReference>
<accession>A0A173MD10</accession>
<protein>
    <submittedName>
        <fullName evidence="1">Uncharacterized protein</fullName>
    </submittedName>
</protein>
<dbReference type="EMBL" id="FTOR01000005">
    <property type="protein sequence ID" value="SIT20903.1"/>
    <property type="molecule type" value="Genomic_DNA"/>
</dbReference>
<evidence type="ECO:0000313" key="1">
    <source>
        <dbReference type="EMBL" id="SIT20903.1"/>
    </source>
</evidence>
<dbReference type="OrthoDB" id="580741at2"/>
<dbReference type="STRING" id="477680.SAMN05421788_10575"/>
<dbReference type="AlphaFoldDB" id="A0A173MD10"/>
<dbReference type="Proteomes" id="UP000186917">
    <property type="component" value="Unassembled WGS sequence"/>
</dbReference>
<gene>
    <name evidence="1" type="ORF">SAMN05421788_10575</name>
</gene>
<name>A0A173MD10_9BACT</name>